<sequence length="50" mass="5825">MEVQHKESATELLELMHRVDYFKKLKPENNADNSFGVTLKRIKSNGFRSS</sequence>
<protein>
    <submittedName>
        <fullName evidence="1">Uncharacterized protein</fullName>
    </submittedName>
</protein>
<dbReference type="EMBL" id="JAOZEV010000001">
    <property type="protein sequence ID" value="MCV9930846.1"/>
    <property type="molecule type" value="Genomic_DNA"/>
</dbReference>
<dbReference type="AlphaFoldDB" id="A0A9X2ZLN8"/>
<comment type="caution">
    <text evidence="1">The sequence shown here is derived from an EMBL/GenBank/DDBJ whole genome shotgun (WGS) entry which is preliminary data.</text>
</comment>
<name>A0A9X2ZLN8_9FLAO</name>
<gene>
    <name evidence="1" type="ORF">OIU80_00995</name>
</gene>
<dbReference type="Proteomes" id="UP001151133">
    <property type="component" value="Unassembled WGS sequence"/>
</dbReference>
<proteinExistence type="predicted"/>
<reference evidence="1" key="1">
    <citation type="submission" date="2022-10" db="EMBL/GenBank/DDBJ databases">
        <title>Two novel species of Flavobacterium.</title>
        <authorList>
            <person name="Liu Q."/>
            <person name="Xin Y.-H."/>
        </authorList>
    </citation>
    <scope>NUCLEOTIDE SEQUENCE</scope>
    <source>
        <strain evidence="1">LS1R47</strain>
    </source>
</reference>
<accession>A0A9X2ZLN8</accession>
<evidence type="ECO:0000313" key="2">
    <source>
        <dbReference type="Proteomes" id="UP001151133"/>
    </source>
</evidence>
<evidence type="ECO:0000313" key="1">
    <source>
        <dbReference type="EMBL" id="MCV9930846.1"/>
    </source>
</evidence>
<dbReference type="RefSeq" id="WP_264285249.1">
    <property type="nucleotide sequence ID" value="NZ_JAOZEV010000001.1"/>
</dbReference>
<organism evidence="1 2">
    <name type="scientific">Flavobacterium frigoritolerans</name>
    <dbReference type="NCBI Taxonomy" id="2987686"/>
    <lineage>
        <taxon>Bacteria</taxon>
        <taxon>Pseudomonadati</taxon>
        <taxon>Bacteroidota</taxon>
        <taxon>Flavobacteriia</taxon>
        <taxon>Flavobacteriales</taxon>
        <taxon>Flavobacteriaceae</taxon>
        <taxon>Flavobacterium</taxon>
    </lineage>
</organism>
<keyword evidence="2" id="KW-1185">Reference proteome</keyword>